<accession>A0A3B0VWP5</accession>
<evidence type="ECO:0000313" key="1">
    <source>
        <dbReference type="EMBL" id="VAW36646.1"/>
    </source>
</evidence>
<gene>
    <name evidence="1" type="ORF">MNBD_CHLOROFLEXI01-5061</name>
</gene>
<proteinExistence type="predicted"/>
<name>A0A3B0VWP5_9ZZZZ</name>
<sequence>MAGATTFLLHEYRVVNPTAEEIREKTAVLSQLAQLFEE</sequence>
<protein>
    <submittedName>
        <fullName evidence="1">Uncharacterized protein</fullName>
    </submittedName>
</protein>
<organism evidence="1">
    <name type="scientific">hydrothermal vent metagenome</name>
    <dbReference type="NCBI Taxonomy" id="652676"/>
    <lineage>
        <taxon>unclassified sequences</taxon>
        <taxon>metagenomes</taxon>
        <taxon>ecological metagenomes</taxon>
    </lineage>
</organism>
<dbReference type="EMBL" id="UOEU01000633">
    <property type="protein sequence ID" value="VAW36646.1"/>
    <property type="molecule type" value="Genomic_DNA"/>
</dbReference>
<dbReference type="AlphaFoldDB" id="A0A3B0VWP5"/>
<reference evidence="1" key="1">
    <citation type="submission" date="2018-06" db="EMBL/GenBank/DDBJ databases">
        <authorList>
            <person name="Zhirakovskaya E."/>
        </authorList>
    </citation>
    <scope>NUCLEOTIDE SEQUENCE</scope>
</reference>